<reference evidence="2 3" key="1">
    <citation type="submission" date="2019-06" db="EMBL/GenBank/DDBJ databases">
        <authorList>
            <person name="Palmer J.M."/>
        </authorList>
    </citation>
    <scope>NUCLEOTIDE SEQUENCE [LARGE SCALE GENOMIC DNA]</scope>
    <source>
        <strain evidence="2 3">TWF102</strain>
    </source>
</reference>
<name>A0A7C8J7R5_ORBOL</name>
<protein>
    <submittedName>
        <fullName evidence="2">Uncharacterized protein</fullName>
    </submittedName>
</protein>
<evidence type="ECO:0000313" key="2">
    <source>
        <dbReference type="EMBL" id="KAF3094972.1"/>
    </source>
</evidence>
<proteinExistence type="predicted"/>
<dbReference type="Proteomes" id="UP000475325">
    <property type="component" value="Unassembled WGS sequence"/>
</dbReference>
<sequence>MFFTFCCFYIGRTARPEESHVFEKDQFALFNVVARLPVFSSHTEAASIILLATRLARHFATSLPRTKLPIGRIAAARVGPSTTDPPSATGLDRTSSVKGDDFTTK</sequence>
<gene>
    <name evidence="2" type="ORF">TWF102_007371</name>
</gene>
<comment type="caution">
    <text evidence="2">The sequence shown here is derived from an EMBL/GenBank/DDBJ whole genome shotgun (WGS) entry which is preliminary data.</text>
</comment>
<evidence type="ECO:0000313" key="3">
    <source>
        <dbReference type="Proteomes" id="UP000475325"/>
    </source>
</evidence>
<accession>A0A7C8J7R5</accession>
<dbReference type="EMBL" id="WIQW01000042">
    <property type="protein sequence ID" value="KAF3094972.1"/>
    <property type="molecule type" value="Genomic_DNA"/>
</dbReference>
<organism evidence="2 3">
    <name type="scientific">Orbilia oligospora</name>
    <name type="common">Nematode-trapping fungus</name>
    <name type="synonym">Arthrobotrys oligospora</name>
    <dbReference type="NCBI Taxonomy" id="2813651"/>
    <lineage>
        <taxon>Eukaryota</taxon>
        <taxon>Fungi</taxon>
        <taxon>Dikarya</taxon>
        <taxon>Ascomycota</taxon>
        <taxon>Pezizomycotina</taxon>
        <taxon>Orbiliomycetes</taxon>
        <taxon>Orbiliales</taxon>
        <taxon>Orbiliaceae</taxon>
        <taxon>Orbilia</taxon>
    </lineage>
</organism>
<feature type="region of interest" description="Disordered" evidence="1">
    <location>
        <begin position="74"/>
        <end position="105"/>
    </location>
</feature>
<evidence type="ECO:0000256" key="1">
    <source>
        <dbReference type="SAM" id="MobiDB-lite"/>
    </source>
</evidence>
<feature type="compositionally biased region" description="Polar residues" evidence="1">
    <location>
        <begin position="80"/>
        <end position="97"/>
    </location>
</feature>
<dbReference type="AlphaFoldDB" id="A0A7C8J7R5"/>